<name>A0ABR4LW76_9EURO</name>
<organism evidence="1 2">
    <name type="scientific">Aspergillus lucknowensis</name>
    <dbReference type="NCBI Taxonomy" id="176173"/>
    <lineage>
        <taxon>Eukaryota</taxon>
        <taxon>Fungi</taxon>
        <taxon>Dikarya</taxon>
        <taxon>Ascomycota</taxon>
        <taxon>Pezizomycotina</taxon>
        <taxon>Eurotiomycetes</taxon>
        <taxon>Eurotiomycetidae</taxon>
        <taxon>Eurotiales</taxon>
        <taxon>Aspergillaceae</taxon>
        <taxon>Aspergillus</taxon>
        <taxon>Aspergillus subgen. Nidulantes</taxon>
    </lineage>
</organism>
<dbReference type="GeneID" id="98147827"/>
<keyword evidence="2" id="KW-1185">Reference proteome</keyword>
<gene>
    <name evidence="1" type="ORF">BJX67DRAFT_38025</name>
</gene>
<dbReference type="RefSeq" id="XP_070887786.1">
    <property type="nucleotide sequence ID" value="XM_071032755.1"/>
</dbReference>
<comment type="caution">
    <text evidence="1">The sequence shown here is derived from an EMBL/GenBank/DDBJ whole genome shotgun (WGS) entry which is preliminary data.</text>
</comment>
<evidence type="ECO:0000313" key="1">
    <source>
        <dbReference type="EMBL" id="KAL2868807.1"/>
    </source>
</evidence>
<reference evidence="1 2" key="1">
    <citation type="submission" date="2024-07" db="EMBL/GenBank/DDBJ databases">
        <title>Section-level genome sequencing and comparative genomics of Aspergillus sections Usti and Cavernicolus.</title>
        <authorList>
            <consortium name="Lawrence Berkeley National Laboratory"/>
            <person name="Nybo J.L."/>
            <person name="Vesth T.C."/>
            <person name="Theobald S."/>
            <person name="Frisvad J.C."/>
            <person name="Larsen T.O."/>
            <person name="Kjaerboelling I."/>
            <person name="Rothschild-Mancinelli K."/>
            <person name="Lyhne E.K."/>
            <person name="Kogle M.E."/>
            <person name="Barry K."/>
            <person name="Clum A."/>
            <person name="Na H."/>
            <person name="Ledsgaard L."/>
            <person name="Lin J."/>
            <person name="Lipzen A."/>
            <person name="Kuo A."/>
            <person name="Riley R."/>
            <person name="Mondo S."/>
            <person name="Labutti K."/>
            <person name="Haridas S."/>
            <person name="Pangalinan J."/>
            <person name="Salamov A.A."/>
            <person name="Simmons B.A."/>
            <person name="Magnuson J.K."/>
            <person name="Chen J."/>
            <person name="Drula E."/>
            <person name="Henrissat B."/>
            <person name="Wiebenga A."/>
            <person name="Lubbers R.J."/>
            <person name="Gomes A.C."/>
            <person name="Macurrencykelacurrency M.R."/>
            <person name="Stajich J."/>
            <person name="Grigoriev I.V."/>
            <person name="Mortensen U.H."/>
            <person name="De Vries R.P."/>
            <person name="Baker S.E."/>
            <person name="Andersen M.R."/>
        </authorList>
    </citation>
    <scope>NUCLEOTIDE SEQUENCE [LARGE SCALE GENOMIC DNA]</scope>
    <source>
        <strain evidence="1 2">CBS 449.75</strain>
    </source>
</reference>
<protein>
    <submittedName>
        <fullName evidence="1">Uncharacterized protein</fullName>
    </submittedName>
</protein>
<dbReference type="Proteomes" id="UP001610432">
    <property type="component" value="Unassembled WGS sequence"/>
</dbReference>
<evidence type="ECO:0000313" key="2">
    <source>
        <dbReference type="Proteomes" id="UP001610432"/>
    </source>
</evidence>
<proteinExistence type="predicted"/>
<sequence length="188" mass="20616">MQTKQRVRMKHVGCRMSNRFERSSACQRATRGSGRQVPSRAVLCGISTVITFLWGCRRLCDSSHGQTKVVGVSSKPRLYYNSASKSSLACSVRRTATSPGARLFCPRFHTFGGWTSRSVMTNVPLSTGAKPAACSERGLRNHERFRGEARTAPCFTSSSFSSVLERRLAIGRPNGGWRGLAGQLLNQA</sequence>
<dbReference type="EMBL" id="JBFXLQ010000012">
    <property type="protein sequence ID" value="KAL2868807.1"/>
    <property type="molecule type" value="Genomic_DNA"/>
</dbReference>
<accession>A0ABR4LW76</accession>